<gene>
    <name evidence="1" type="ORF">LPB301_09980</name>
</gene>
<evidence type="ECO:0000313" key="1">
    <source>
        <dbReference type="EMBL" id="OBY64742.1"/>
    </source>
</evidence>
<proteinExistence type="predicted"/>
<dbReference type="EMBL" id="LSFL01000034">
    <property type="protein sequence ID" value="OBY64742.1"/>
    <property type="molecule type" value="Genomic_DNA"/>
</dbReference>
<dbReference type="OrthoDB" id="832237at2"/>
<dbReference type="Proteomes" id="UP000092612">
    <property type="component" value="Unassembled WGS sequence"/>
</dbReference>
<accession>A0A1B8TYS2</accession>
<evidence type="ECO:0008006" key="3">
    <source>
        <dbReference type="Google" id="ProtNLM"/>
    </source>
</evidence>
<dbReference type="PROSITE" id="PS51257">
    <property type="entry name" value="PROKAR_LIPOPROTEIN"/>
    <property type="match status" value="1"/>
</dbReference>
<dbReference type="STRING" id="996801.BW723_05730"/>
<organism evidence="1 2">
    <name type="scientific">Polaribacter reichenbachii</name>
    <dbReference type="NCBI Taxonomy" id="996801"/>
    <lineage>
        <taxon>Bacteria</taxon>
        <taxon>Pseudomonadati</taxon>
        <taxon>Bacteroidota</taxon>
        <taxon>Flavobacteriia</taxon>
        <taxon>Flavobacteriales</taxon>
        <taxon>Flavobacteriaceae</taxon>
    </lineage>
</organism>
<evidence type="ECO:0000313" key="2">
    <source>
        <dbReference type="Proteomes" id="UP000092612"/>
    </source>
</evidence>
<keyword evidence="2" id="KW-1185">Reference proteome</keyword>
<comment type="caution">
    <text evidence="1">The sequence shown here is derived from an EMBL/GenBank/DDBJ whole genome shotgun (WGS) entry which is preliminary data.</text>
</comment>
<dbReference type="AlphaFoldDB" id="A0A1B8TYS2"/>
<reference evidence="2" key="1">
    <citation type="submission" date="2016-02" db="EMBL/GenBank/DDBJ databases">
        <title>Paenibacillus sp. LPB0068, isolated from Crassostrea gigas.</title>
        <authorList>
            <person name="Shin S.-K."/>
            <person name="Yi H."/>
        </authorList>
    </citation>
    <scope>NUCLEOTIDE SEQUENCE [LARGE SCALE GENOMIC DNA]</scope>
    <source>
        <strain evidence="2">KCTC 23969</strain>
    </source>
</reference>
<dbReference type="KEGG" id="prn:BW723_05730"/>
<dbReference type="Gene3D" id="2.60.120.260">
    <property type="entry name" value="Galactose-binding domain-like"/>
    <property type="match status" value="1"/>
</dbReference>
<protein>
    <recommendedName>
        <fullName evidence="3">PKD domain-containing protein</fullName>
    </recommendedName>
</protein>
<sequence>MKNIKFLQFIFITTLLLFSCNDDDSVVLIESNHRAIVTSEMDFENTINVGAHIDFGDLSRGVSSRLWTFPENVTEISGEEGNTSTKDVVKGTFNEAGVYDVTLSQVFKGNVYPNEDSTEPIQGKELDTTIVVTVLDNITANIQINHINDDGSLGAELNLSDNAENEVTASKFVRLTQNSTGSPTNFTWNLKGAKPEQVLNDLNTPEVDVRYTKLGTWDLEFIASRTRPTDADTIYIKNFIKVIPSTDPVTLDRVFEQEEQTKIGLEFSREMDPATVNKSTFSVTIETANGATLTPELTNVTVDATEGNILIIELANEIMYNDDVVKVSYTPGGLTTLDAVASDAFTDVILTDFIKENLFDNAAFSDVDASFETSIEENWPYLWWGGQWAEYDMNLSFDRAHSGSKSMYIEFRPGGGMIIGNVDGDGDNITFPVEAGYTYEMGAWIYLEDLGSPDGVNIPDVRFYWRPGTNWGVAANPAFTSDFKVGEWIETTTKVTFAADGDVSYMIRGFNTGNTGTLKFYMDDLALYKLTSRP</sequence>
<dbReference type="RefSeq" id="WP_068360969.1">
    <property type="nucleotide sequence ID" value="NZ_CP019337.1"/>
</dbReference>
<name>A0A1B8TYS2_9FLAO</name>